<dbReference type="Proteomes" id="UP001548590">
    <property type="component" value="Unassembled WGS sequence"/>
</dbReference>
<dbReference type="RefSeq" id="WP_345923721.1">
    <property type="nucleotide sequence ID" value="NZ_JBDIVF010000001.1"/>
</dbReference>
<evidence type="ECO:0000256" key="2">
    <source>
        <dbReference type="ARBA" id="ARBA00012247"/>
    </source>
</evidence>
<dbReference type="Gene3D" id="3.20.20.190">
    <property type="entry name" value="Phosphatidylinositol (PI) phosphodiesterase"/>
    <property type="match status" value="1"/>
</dbReference>
<dbReference type="InterPro" id="IPR017946">
    <property type="entry name" value="PLC-like_Pdiesterase_TIM-brl"/>
</dbReference>
<dbReference type="PANTHER" id="PTHR43620:SF7">
    <property type="entry name" value="GLYCEROPHOSPHODIESTER PHOSPHODIESTERASE GDPD5-RELATED"/>
    <property type="match status" value="1"/>
</dbReference>
<dbReference type="EMBL" id="JBEWLZ010000004">
    <property type="protein sequence ID" value="MET1490174.1"/>
    <property type="molecule type" value="Genomic_DNA"/>
</dbReference>
<feature type="signal peptide" evidence="7">
    <location>
        <begin position="1"/>
        <end position="20"/>
    </location>
</feature>
<organism evidence="9 10">
    <name type="scientific">Uliginosibacterium paludis</name>
    <dbReference type="NCBI Taxonomy" id="1615952"/>
    <lineage>
        <taxon>Bacteria</taxon>
        <taxon>Pseudomonadati</taxon>
        <taxon>Pseudomonadota</taxon>
        <taxon>Betaproteobacteria</taxon>
        <taxon>Rhodocyclales</taxon>
        <taxon>Zoogloeaceae</taxon>
        <taxon>Uliginosibacterium</taxon>
    </lineage>
</organism>
<evidence type="ECO:0000256" key="3">
    <source>
        <dbReference type="ARBA" id="ARBA00022729"/>
    </source>
</evidence>
<reference evidence="9 10" key="1">
    <citation type="submission" date="2024-07" db="EMBL/GenBank/DDBJ databases">
        <title>Uliginosibacterium paludis KCTC:42655.</title>
        <authorList>
            <person name="Kim M.K."/>
        </authorList>
    </citation>
    <scope>NUCLEOTIDE SEQUENCE [LARGE SCALE GENOMIC DNA]</scope>
    <source>
        <strain evidence="9 10">KCTC 42655</strain>
    </source>
</reference>
<sequence length="379" mass="41583">MLRILTPAVLIMSLSLAGCAGNTPRVGRSADAQPLVIAHRGASAWRPEHTLAAYRLAIEMGADVIEPDLVSTKDGVLVARHENEIGGTTNVADHPEFASRKTTKQIDGIPVEGWFTEDFTLAELRTLRARERIPANRPENMAYDGQSPVPTLDEVIDLVKRHEKQTGRLIAIYPETKHPSYFRGIGLPLEEKLVATLHAAGYHGKQAAVFIQSFEVGNLKYLRSLTDLPLVQLLDNPANKPAANGTPRNKPWDFIVSNDPRSYGDLATADGLREIARYADAVGPYKEIVIPRTADNRMGQPTRFVKDAHAAGLGIHIWTLRPENPFLPVELRRGDAASLTERGDMETEIRAYLAAGVDGVFSDDARGARLAFDHARAAR</sequence>
<evidence type="ECO:0000256" key="7">
    <source>
        <dbReference type="SAM" id="SignalP"/>
    </source>
</evidence>
<keyword evidence="10" id="KW-1185">Reference proteome</keyword>
<accession>A0ABV2CQI9</accession>
<evidence type="ECO:0000256" key="1">
    <source>
        <dbReference type="ARBA" id="ARBA00007277"/>
    </source>
</evidence>
<feature type="chain" id="PRO_5046160892" description="glycerophosphodiester phosphodiesterase" evidence="7">
    <location>
        <begin position="21"/>
        <end position="379"/>
    </location>
</feature>
<dbReference type="SUPFAM" id="SSF51695">
    <property type="entry name" value="PLC-like phosphodiesterases"/>
    <property type="match status" value="1"/>
</dbReference>
<protein>
    <recommendedName>
        <fullName evidence="2">glycerophosphodiester phosphodiesterase</fullName>
        <ecNumber evidence="2">3.1.4.46</ecNumber>
    </recommendedName>
</protein>
<dbReference type="CDD" id="cd08602">
    <property type="entry name" value="GDPD_ScGlpQ1_like"/>
    <property type="match status" value="1"/>
</dbReference>
<proteinExistence type="inferred from homology"/>
<dbReference type="EC" id="3.1.4.46" evidence="2"/>
<name>A0ABV2CQI9_9RHOO</name>
<evidence type="ECO:0000256" key="4">
    <source>
        <dbReference type="ARBA" id="ARBA00022798"/>
    </source>
</evidence>
<evidence type="ECO:0000313" key="9">
    <source>
        <dbReference type="EMBL" id="MET1490174.1"/>
    </source>
</evidence>
<evidence type="ECO:0000313" key="10">
    <source>
        <dbReference type="Proteomes" id="UP001548590"/>
    </source>
</evidence>
<dbReference type="Pfam" id="PF03009">
    <property type="entry name" value="GDPD"/>
    <property type="match status" value="1"/>
</dbReference>
<feature type="domain" description="GP-PDE" evidence="8">
    <location>
        <begin position="34"/>
        <end position="372"/>
    </location>
</feature>
<evidence type="ECO:0000256" key="6">
    <source>
        <dbReference type="ARBA" id="ARBA00047512"/>
    </source>
</evidence>
<keyword evidence="5" id="KW-0378">Hydrolase</keyword>
<comment type="catalytic activity">
    <reaction evidence="6">
        <text>a sn-glycero-3-phosphodiester + H2O = an alcohol + sn-glycerol 3-phosphate + H(+)</text>
        <dbReference type="Rhea" id="RHEA:12969"/>
        <dbReference type="ChEBI" id="CHEBI:15377"/>
        <dbReference type="ChEBI" id="CHEBI:15378"/>
        <dbReference type="ChEBI" id="CHEBI:30879"/>
        <dbReference type="ChEBI" id="CHEBI:57597"/>
        <dbReference type="ChEBI" id="CHEBI:83408"/>
        <dbReference type="EC" id="3.1.4.46"/>
    </reaction>
</comment>
<comment type="caution">
    <text evidence="9">The sequence shown here is derived from an EMBL/GenBank/DDBJ whole genome shotgun (WGS) entry which is preliminary data.</text>
</comment>
<evidence type="ECO:0000259" key="8">
    <source>
        <dbReference type="PROSITE" id="PS51704"/>
    </source>
</evidence>
<keyword evidence="4" id="KW-0319">Glycerol metabolism</keyword>
<dbReference type="InterPro" id="IPR030395">
    <property type="entry name" value="GP_PDE_dom"/>
</dbReference>
<dbReference type="PROSITE" id="PS51704">
    <property type="entry name" value="GP_PDE"/>
    <property type="match status" value="1"/>
</dbReference>
<evidence type="ECO:0000256" key="5">
    <source>
        <dbReference type="ARBA" id="ARBA00022801"/>
    </source>
</evidence>
<dbReference type="PROSITE" id="PS51257">
    <property type="entry name" value="PROKAR_LIPOPROTEIN"/>
    <property type="match status" value="1"/>
</dbReference>
<comment type="similarity">
    <text evidence="1">Belongs to the glycerophosphoryl diester phosphodiesterase family.</text>
</comment>
<gene>
    <name evidence="9" type="ORF">ABVT11_10070</name>
</gene>
<keyword evidence="3 7" id="KW-0732">Signal</keyword>
<dbReference type="PANTHER" id="PTHR43620">
    <property type="entry name" value="GLYCEROPHOSPHORYL DIESTER PHOSPHODIESTERASE"/>
    <property type="match status" value="1"/>
</dbReference>